<feature type="transmembrane region" description="Helical" evidence="7">
    <location>
        <begin position="21"/>
        <end position="42"/>
    </location>
</feature>
<dbReference type="AlphaFoldDB" id="A0A9K3KJK1"/>
<dbReference type="InterPro" id="IPR044770">
    <property type="entry name" value="MFS_spinster-like"/>
</dbReference>
<feature type="transmembrane region" description="Helical" evidence="7">
    <location>
        <begin position="263"/>
        <end position="282"/>
    </location>
</feature>
<evidence type="ECO:0000256" key="5">
    <source>
        <dbReference type="ARBA" id="ARBA00023136"/>
    </source>
</evidence>
<protein>
    <submittedName>
        <fullName evidence="9">EmrB/QacA family drug resistance transporter</fullName>
    </submittedName>
</protein>
<keyword evidence="3 7" id="KW-0812">Transmembrane</keyword>
<reference evidence="9" key="2">
    <citation type="submission" date="2021-04" db="EMBL/GenBank/DDBJ databases">
        <authorList>
            <person name="Podell S."/>
        </authorList>
    </citation>
    <scope>NUCLEOTIDE SEQUENCE</scope>
    <source>
        <strain evidence="9">Hildebrandi</strain>
    </source>
</reference>
<comment type="subcellular location">
    <subcellularLocation>
        <location evidence="1">Membrane</location>
        <topology evidence="1">Multi-pass membrane protein</topology>
    </subcellularLocation>
</comment>
<proteinExistence type="inferred from homology"/>
<sequence length="492" mass="53659">MMEGYSRLHVAKKAKPKRESSIVAFTKLLSVPTILLIVIASLDNADKQLLASSFPIFENLLNWNVKELGYFSLATNLSYALSLPVWGWLIHQYSGTRNLQKLLAYACGAWGIAMISIAVATLSASTTSSKTGTVSSFWIHIQISVRAMNGAALGSILPLSQSLLVEYVPANYRGQAFGLMGAGEKLAGTLSSAAVVYLGENHWQYAYYGLGILSIVMGFLARYMSLGSTESITNARQHAVAEQEKKATEVLTLRDIVQRIIRLPAFICLVAQGVFGGTPWDMMSYLLLLMDWRGFTNDQKVALQFLQGISSMIGGWLGGVFGDYAASRNGSQGRIFVALLSVVGGIPLYGLYLYSTNFRWAMVWTALFNVIATFTPAAAIRPICADLTNGPSERAQIVALWIVLEKTSGALFGAPLVGYLTERMLETSNQNGQQGNEQKAQALAYNLFTLSSFFWGVCSLFWAIMLVTLKNGGNVEVLPSPSQSKRRFPSPV</sequence>
<keyword evidence="10" id="KW-1185">Reference proteome</keyword>
<evidence type="ECO:0000259" key="8">
    <source>
        <dbReference type="PROSITE" id="PS50850"/>
    </source>
</evidence>
<dbReference type="Proteomes" id="UP000693970">
    <property type="component" value="Unassembled WGS sequence"/>
</dbReference>
<evidence type="ECO:0000256" key="6">
    <source>
        <dbReference type="ARBA" id="ARBA00024338"/>
    </source>
</evidence>
<dbReference type="Pfam" id="PF07690">
    <property type="entry name" value="MFS_1"/>
    <property type="match status" value="1"/>
</dbReference>
<evidence type="ECO:0000256" key="2">
    <source>
        <dbReference type="ARBA" id="ARBA00022448"/>
    </source>
</evidence>
<organism evidence="9 10">
    <name type="scientific">Nitzschia inconspicua</name>
    <dbReference type="NCBI Taxonomy" id="303405"/>
    <lineage>
        <taxon>Eukaryota</taxon>
        <taxon>Sar</taxon>
        <taxon>Stramenopiles</taxon>
        <taxon>Ochrophyta</taxon>
        <taxon>Bacillariophyta</taxon>
        <taxon>Bacillariophyceae</taxon>
        <taxon>Bacillariophycidae</taxon>
        <taxon>Bacillariales</taxon>
        <taxon>Bacillariaceae</taxon>
        <taxon>Nitzschia</taxon>
    </lineage>
</organism>
<feature type="transmembrane region" description="Helical" evidence="7">
    <location>
        <begin position="68"/>
        <end position="90"/>
    </location>
</feature>
<dbReference type="PANTHER" id="PTHR23505:SF52">
    <property type="entry name" value="MAJOR FACILITATOR SUPERFAMILY PROTEIN"/>
    <property type="match status" value="1"/>
</dbReference>
<feature type="transmembrane region" description="Helical" evidence="7">
    <location>
        <begin position="334"/>
        <end position="354"/>
    </location>
</feature>
<feature type="transmembrane region" description="Helical" evidence="7">
    <location>
        <begin position="302"/>
        <end position="322"/>
    </location>
</feature>
<evidence type="ECO:0000256" key="1">
    <source>
        <dbReference type="ARBA" id="ARBA00004141"/>
    </source>
</evidence>
<name>A0A9K3KJK1_9STRA</name>
<dbReference type="InterPro" id="IPR011701">
    <property type="entry name" value="MFS"/>
</dbReference>
<feature type="transmembrane region" description="Helical" evidence="7">
    <location>
        <begin position="443"/>
        <end position="465"/>
    </location>
</feature>
<evidence type="ECO:0000313" key="9">
    <source>
        <dbReference type="EMBL" id="KAG7343998.1"/>
    </source>
</evidence>
<comment type="caution">
    <text evidence="9">The sequence shown here is derived from an EMBL/GenBank/DDBJ whole genome shotgun (WGS) entry which is preliminary data.</text>
</comment>
<dbReference type="PANTHER" id="PTHR23505">
    <property type="entry name" value="SPINSTER"/>
    <property type="match status" value="1"/>
</dbReference>
<dbReference type="PROSITE" id="PS50850">
    <property type="entry name" value="MFS"/>
    <property type="match status" value="1"/>
</dbReference>
<accession>A0A9K3KJK1</accession>
<keyword evidence="4 7" id="KW-1133">Transmembrane helix</keyword>
<dbReference type="GO" id="GO:0022857">
    <property type="term" value="F:transmembrane transporter activity"/>
    <property type="evidence" value="ECO:0007669"/>
    <property type="project" value="InterPro"/>
</dbReference>
<evidence type="ECO:0000256" key="3">
    <source>
        <dbReference type="ARBA" id="ARBA00022692"/>
    </source>
</evidence>
<dbReference type="EMBL" id="JAGRRH010000023">
    <property type="protein sequence ID" value="KAG7343998.1"/>
    <property type="molecule type" value="Genomic_DNA"/>
</dbReference>
<evidence type="ECO:0000256" key="4">
    <source>
        <dbReference type="ARBA" id="ARBA00022989"/>
    </source>
</evidence>
<evidence type="ECO:0000256" key="7">
    <source>
        <dbReference type="SAM" id="Phobius"/>
    </source>
</evidence>
<feature type="transmembrane region" description="Helical" evidence="7">
    <location>
        <begin position="360"/>
        <end position="380"/>
    </location>
</feature>
<gene>
    <name evidence="9" type="ORF">IV203_022006</name>
</gene>
<reference evidence="9" key="1">
    <citation type="journal article" date="2021" name="Sci. Rep.">
        <title>Diploid genomic architecture of Nitzschia inconspicua, an elite biomass production diatom.</title>
        <authorList>
            <person name="Oliver A."/>
            <person name="Podell S."/>
            <person name="Pinowska A."/>
            <person name="Traller J.C."/>
            <person name="Smith S.R."/>
            <person name="McClure R."/>
            <person name="Beliaev A."/>
            <person name="Bohutskyi P."/>
            <person name="Hill E.A."/>
            <person name="Rabines A."/>
            <person name="Zheng H."/>
            <person name="Allen L.Z."/>
            <person name="Kuo A."/>
            <person name="Grigoriev I.V."/>
            <person name="Allen A.E."/>
            <person name="Hazlebeck D."/>
            <person name="Allen E.E."/>
        </authorList>
    </citation>
    <scope>NUCLEOTIDE SEQUENCE</scope>
    <source>
        <strain evidence="9">Hildebrandi</strain>
    </source>
</reference>
<keyword evidence="2" id="KW-0813">Transport</keyword>
<dbReference type="GO" id="GO:0016020">
    <property type="term" value="C:membrane"/>
    <property type="evidence" value="ECO:0007669"/>
    <property type="project" value="UniProtKB-SubCell"/>
</dbReference>
<feature type="transmembrane region" description="Helical" evidence="7">
    <location>
        <begin position="102"/>
        <end position="125"/>
    </location>
</feature>
<dbReference type="OrthoDB" id="440755at2759"/>
<feature type="transmembrane region" description="Helical" evidence="7">
    <location>
        <begin position="205"/>
        <end position="224"/>
    </location>
</feature>
<feature type="domain" description="Major facilitator superfamily (MFS) profile" evidence="8">
    <location>
        <begin position="32"/>
        <end position="470"/>
    </location>
</feature>
<keyword evidence="5 7" id="KW-0472">Membrane</keyword>
<dbReference type="InterPro" id="IPR020846">
    <property type="entry name" value="MFS_dom"/>
</dbReference>
<comment type="similarity">
    <text evidence="6">Belongs to the major facilitator superfamily. Spinster (TC 2.A.1.49) family.</text>
</comment>
<evidence type="ECO:0000313" key="10">
    <source>
        <dbReference type="Proteomes" id="UP000693970"/>
    </source>
</evidence>